<accession>A0A4Y2E1Y4</accession>
<name>A0A4Y2E1Y4_ARAVE</name>
<keyword evidence="2" id="KW-1185">Reference proteome</keyword>
<dbReference type="EMBL" id="BGPR01000478">
    <property type="protein sequence ID" value="GBM22319.1"/>
    <property type="molecule type" value="Genomic_DNA"/>
</dbReference>
<dbReference type="Proteomes" id="UP000499080">
    <property type="component" value="Unassembled WGS sequence"/>
</dbReference>
<dbReference type="AlphaFoldDB" id="A0A4Y2E1Y4"/>
<reference evidence="1 2" key="1">
    <citation type="journal article" date="2019" name="Sci. Rep.">
        <title>Orb-weaving spider Araneus ventricosus genome elucidates the spidroin gene catalogue.</title>
        <authorList>
            <person name="Kono N."/>
            <person name="Nakamura H."/>
            <person name="Ohtoshi R."/>
            <person name="Moran D.A.P."/>
            <person name="Shinohara A."/>
            <person name="Yoshida Y."/>
            <person name="Fujiwara M."/>
            <person name="Mori M."/>
            <person name="Tomita M."/>
            <person name="Arakawa K."/>
        </authorList>
    </citation>
    <scope>NUCLEOTIDE SEQUENCE [LARGE SCALE GENOMIC DNA]</scope>
</reference>
<gene>
    <name evidence="1" type="ORF">AVEN_121138_1</name>
</gene>
<proteinExistence type="predicted"/>
<evidence type="ECO:0000313" key="1">
    <source>
        <dbReference type="EMBL" id="GBM22319.1"/>
    </source>
</evidence>
<protein>
    <submittedName>
        <fullName evidence="1">Uncharacterized protein</fullName>
    </submittedName>
</protein>
<sequence length="98" mass="10516">MCKSLGPPTVKGVGEMQWQSPTADRFFAGVGTCASSNCSLHATNGMWSTGLKSINTNRCVCKGPSSRFGRSNYYSSEFNIQGQVTSCVARNGQPIRCL</sequence>
<comment type="caution">
    <text evidence="1">The sequence shown here is derived from an EMBL/GenBank/DDBJ whole genome shotgun (WGS) entry which is preliminary data.</text>
</comment>
<organism evidence="1 2">
    <name type="scientific">Araneus ventricosus</name>
    <name type="common">Orbweaver spider</name>
    <name type="synonym">Epeira ventricosa</name>
    <dbReference type="NCBI Taxonomy" id="182803"/>
    <lineage>
        <taxon>Eukaryota</taxon>
        <taxon>Metazoa</taxon>
        <taxon>Ecdysozoa</taxon>
        <taxon>Arthropoda</taxon>
        <taxon>Chelicerata</taxon>
        <taxon>Arachnida</taxon>
        <taxon>Araneae</taxon>
        <taxon>Araneomorphae</taxon>
        <taxon>Entelegynae</taxon>
        <taxon>Araneoidea</taxon>
        <taxon>Araneidae</taxon>
        <taxon>Araneus</taxon>
    </lineage>
</organism>
<evidence type="ECO:0000313" key="2">
    <source>
        <dbReference type="Proteomes" id="UP000499080"/>
    </source>
</evidence>